<keyword evidence="1" id="KW-0472">Membrane</keyword>
<keyword evidence="3" id="KW-1185">Reference proteome</keyword>
<feature type="transmembrane region" description="Helical" evidence="1">
    <location>
        <begin position="12"/>
        <end position="29"/>
    </location>
</feature>
<evidence type="ECO:0000313" key="3">
    <source>
        <dbReference type="Proteomes" id="UP001623349"/>
    </source>
</evidence>
<protein>
    <submittedName>
        <fullName evidence="2">Transmembrame protein 274</fullName>
    </submittedName>
</protein>
<gene>
    <name evidence="2" type="ORF">APTSU1_000448900</name>
</gene>
<organism evidence="2 3">
    <name type="scientific">Apodemus speciosus</name>
    <name type="common">Large Japanese field mouse</name>
    <dbReference type="NCBI Taxonomy" id="105296"/>
    <lineage>
        <taxon>Eukaryota</taxon>
        <taxon>Metazoa</taxon>
        <taxon>Chordata</taxon>
        <taxon>Craniata</taxon>
        <taxon>Vertebrata</taxon>
        <taxon>Euteleostomi</taxon>
        <taxon>Mammalia</taxon>
        <taxon>Eutheria</taxon>
        <taxon>Euarchontoglires</taxon>
        <taxon>Glires</taxon>
        <taxon>Rodentia</taxon>
        <taxon>Myomorpha</taxon>
        <taxon>Muroidea</taxon>
        <taxon>Muridae</taxon>
        <taxon>Murinae</taxon>
        <taxon>Apodemus</taxon>
    </lineage>
</organism>
<keyword evidence="1" id="KW-1133">Transmembrane helix</keyword>
<comment type="caution">
    <text evidence="2">The sequence shown here is derived from an EMBL/GenBank/DDBJ whole genome shotgun (WGS) entry which is preliminary data.</text>
</comment>
<evidence type="ECO:0000313" key="2">
    <source>
        <dbReference type="EMBL" id="GAB1289259.1"/>
    </source>
</evidence>
<sequence>MQKDCFSRDQVTVLLFGTSILILQFYVLLRPRSSRYCNQPLLANLVGNMAFTMFALVRKPPLNFTTYLCCCRWAAWYPPCCSLVRDSSACFKGRAEGQMLSPQSEAGLWVLLASRLTY</sequence>
<reference evidence="2 3" key="1">
    <citation type="submission" date="2024-08" db="EMBL/GenBank/DDBJ databases">
        <title>The draft genome of Apodemus speciosus.</title>
        <authorList>
            <person name="Nabeshima K."/>
            <person name="Suzuki S."/>
            <person name="Onuma M."/>
        </authorList>
    </citation>
    <scope>NUCLEOTIDE SEQUENCE [LARGE SCALE GENOMIC DNA]</scope>
    <source>
        <strain evidence="2">IB14-021</strain>
    </source>
</reference>
<proteinExistence type="predicted"/>
<evidence type="ECO:0000256" key="1">
    <source>
        <dbReference type="SAM" id="Phobius"/>
    </source>
</evidence>
<dbReference type="Proteomes" id="UP001623349">
    <property type="component" value="Unassembled WGS sequence"/>
</dbReference>
<accession>A0ABQ0EQB9</accession>
<keyword evidence="1" id="KW-0812">Transmembrane</keyword>
<name>A0ABQ0EQB9_APOSI</name>
<dbReference type="EMBL" id="BAAFST010000004">
    <property type="protein sequence ID" value="GAB1289259.1"/>
    <property type="molecule type" value="Genomic_DNA"/>
</dbReference>